<evidence type="ECO:0000313" key="2">
    <source>
        <dbReference type="Proteomes" id="UP000279470"/>
    </source>
</evidence>
<dbReference type="AlphaFoldDB" id="A0A429XF59"/>
<keyword evidence="2" id="KW-1185">Reference proteome</keyword>
<dbReference type="OrthoDB" id="140919at2"/>
<accession>A0A429XF59</accession>
<gene>
    <name evidence="1" type="ORF">EIC27_05370</name>
</gene>
<evidence type="ECO:0008006" key="3">
    <source>
        <dbReference type="Google" id="ProtNLM"/>
    </source>
</evidence>
<sequence>MLDIIYYNYDLIKKSVQINDEEFKKLIDLLIASNSSATSKILKEFNPYKNLDRLLNIAEYIKNTFSDLIIIGMGGAILNPMSITA</sequence>
<evidence type="ECO:0000313" key="1">
    <source>
        <dbReference type="EMBL" id="RST63728.1"/>
    </source>
</evidence>
<dbReference type="RefSeq" id="WP_153183769.1">
    <property type="nucleotide sequence ID" value="NZ_RXFM01000077.1"/>
</dbReference>
<dbReference type="EMBL" id="RXFM01000077">
    <property type="protein sequence ID" value="RST63728.1"/>
    <property type="molecule type" value="Genomic_DNA"/>
</dbReference>
<proteinExistence type="predicted"/>
<reference evidence="2" key="1">
    <citation type="submission" date="2018-11" db="EMBL/GenBank/DDBJ databases">
        <title>Phylogenetic, genomic, and biogeographic characterization of a novel and ubiquitous marine invertebrate-associated Rickettsiales parasite, Candidatus Marinoinvertebrata rohwerii, gen. nov., sp. nov.</title>
        <authorList>
            <person name="Klinges J.G."/>
            <person name="Rosales S.M."/>
            <person name="Mcminds R."/>
            <person name="Shaver E.C."/>
            <person name="Shantz A."/>
            <person name="Peters E.C."/>
            <person name="Burkepile D.E."/>
            <person name="Silliman B.R."/>
            <person name="Vega Thurber R.L."/>
        </authorList>
    </citation>
    <scope>NUCLEOTIDE SEQUENCE [LARGE SCALE GENOMIC DNA]</scope>
    <source>
        <strain evidence="2">a_cerv_44</strain>
    </source>
</reference>
<comment type="caution">
    <text evidence="1">The sequence shown here is derived from an EMBL/GenBank/DDBJ whole genome shotgun (WGS) entry which is preliminary data.</text>
</comment>
<feature type="non-terminal residue" evidence="1">
    <location>
        <position position="85"/>
    </location>
</feature>
<organism evidence="1 2">
    <name type="scientific">Candidatus Aquarickettsia rohweri</name>
    <dbReference type="NCBI Taxonomy" id="2602574"/>
    <lineage>
        <taxon>Bacteria</taxon>
        <taxon>Pseudomonadati</taxon>
        <taxon>Pseudomonadota</taxon>
        <taxon>Alphaproteobacteria</taxon>
        <taxon>Rickettsiales</taxon>
        <taxon>Candidatus Midichloriaceae</taxon>
        <taxon>Candidatus Aquarickettsia</taxon>
    </lineage>
</organism>
<name>A0A429XF59_9RICK</name>
<protein>
    <recommendedName>
        <fullName evidence="3">Glucose-6-phosphate isomerase</fullName>
    </recommendedName>
</protein>
<dbReference type="Proteomes" id="UP000279470">
    <property type="component" value="Unassembled WGS sequence"/>
</dbReference>